<accession>A0A166E5G5</accession>
<name>A0A166E5G5_9EURY</name>
<keyword evidence="2" id="KW-1185">Reference proteome</keyword>
<comment type="caution">
    <text evidence="1">The sequence shown here is derived from an EMBL/GenBank/DDBJ whole genome shotgun (WGS) entry which is preliminary data.</text>
</comment>
<organism evidence="1 2">
    <name type="scientific">Methanobrevibacter cuticularis</name>
    <dbReference type="NCBI Taxonomy" id="47311"/>
    <lineage>
        <taxon>Archaea</taxon>
        <taxon>Methanobacteriati</taxon>
        <taxon>Methanobacteriota</taxon>
        <taxon>Methanomada group</taxon>
        <taxon>Methanobacteria</taxon>
        <taxon>Methanobacteriales</taxon>
        <taxon>Methanobacteriaceae</taxon>
        <taxon>Methanobrevibacter</taxon>
    </lineage>
</organism>
<sequence>MKTSEFLNVEIENKELKEHQTINYKRLAKIEAKEEKKRKIDSILMNN</sequence>
<dbReference type="Proteomes" id="UP000077275">
    <property type="component" value="Unassembled WGS sequence"/>
</dbReference>
<dbReference type="AlphaFoldDB" id="A0A166E5G5"/>
<dbReference type="RefSeq" id="WP_157082482.1">
    <property type="nucleotide sequence ID" value="NZ_LWMW01000095.1"/>
</dbReference>
<gene>
    <name evidence="1" type="ORF">MBCUT_09130</name>
</gene>
<dbReference type="EMBL" id="LWMW01000095">
    <property type="protein sequence ID" value="KZX16300.1"/>
    <property type="molecule type" value="Genomic_DNA"/>
</dbReference>
<reference evidence="1 2" key="1">
    <citation type="submission" date="2016-04" db="EMBL/GenBank/DDBJ databases">
        <title>Genome sequence of Methanobrevibacter cuticularis DSM 11139.</title>
        <authorList>
            <person name="Poehlein A."/>
            <person name="Seedorf H."/>
            <person name="Daniel R."/>
        </authorList>
    </citation>
    <scope>NUCLEOTIDE SEQUENCE [LARGE SCALE GENOMIC DNA]</scope>
    <source>
        <strain evidence="1 2">DSM 11139</strain>
    </source>
</reference>
<dbReference type="PATRIC" id="fig|47311.3.peg.1007"/>
<protein>
    <submittedName>
        <fullName evidence="1">Uncharacterized protein</fullName>
    </submittedName>
</protein>
<evidence type="ECO:0000313" key="2">
    <source>
        <dbReference type="Proteomes" id="UP000077275"/>
    </source>
</evidence>
<evidence type="ECO:0000313" key="1">
    <source>
        <dbReference type="EMBL" id="KZX16300.1"/>
    </source>
</evidence>
<proteinExistence type="predicted"/>